<feature type="transmembrane region" description="Helical" evidence="1">
    <location>
        <begin position="30"/>
        <end position="53"/>
    </location>
</feature>
<feature type="transmembrane region" description="Helical" evidence="1">
    <location>
        <begin position="121"/>
        <end position="141"/>
    </location>
</feature>
<evidence type="ECO:0000256" key="1">
    <source>
        <dbReference type="SAM" id="Phobius"/>
    </source>
</evidence>
<evidence type="ECO:0000313" key="2">
    <source>
        <dbReference type="EMBL" id="VAV94017.1"/>
    </source>
</evidence>
<feature type="transmembrane region" description="Helical" evidence="1">
    <location>
        <begin position="65"/>
        <end position="88"/>
    </location>
</feature>
<dbReference type="EMBL" id="UOEI01000113">
    <property type="protein sequence ID" value="VAV94017.1"/>
    <property type="molecule type" value="Genomic_DNA"/>
</dbReference>
<feature type="transmembrane region" description="Helical" evidence="1">
    <location>
        <begin position="206"/>
        <end position="225"/>
    </location>
</feature>
<name>A0A3B0RPK0_9ZZZZ</name>
<organism evidence="2">
    <name type="scientific">hydrothermal vent metagenome</name>
    <dbReference type="NCBI Taxonomy" id="652676"/>
    <lineage>
        <taxon>unclassified sequences</taxon>
        <taxon>metagenomes</taxon>
        <taxon>ecological metagenomes</taxon>
    </lineage>
</organism>
<proteinExistence type="predicted"/>
<keyword evidence="1" id="KW-1133">Transmembrane helix</keyword>
<accession>A0A3B0RPK0</accession>
<reference evidence="2" key="1">
    <citation type="submission" date="2018-06" db="EMBL/GenBank/DDBJ databases">
        <authorList>
            <person name="Zhirakovskaya E."/>
        </authorList>
    </citation>
    <scope>NUCLEOTIDE SEQUENCE</scope>
</reference>
<gene>
    <name evidence="2" type="ORF">MNBD_ACTINO01-1198</name>
</gene>
<feature type="transmembrane region" description="Helical" evidence="1">
    <location>
        <begin position="174"/>
        <end position="194"/>
    </location>
</feature>
<feature type="transmembrane region" description="Helical" evidence="1">
    <location>
        <begin position="147"/>
        <end position="167"/>
    </location>
</feature>
<keyword evidence="1" id="KW-0472">Membrane</keyword>
<keyword evidence="1" id="KW-0812">Transmembrane</keyword>
<protein>
    <submittedName>
        <fullName evidence="2">Uncharacterized protein</fullName>
    </submittedName>
</protein>
<dbReference type="AlphaFoldDB" id="A0A3B0RPK0"/>
<feature type="transmembrane region" description="Helical" evidence="1">
    <location>
        <begin position="94"/>
        <end position="114"/>
    </location>
</feature>
<sequence length="240" mass="24796">MRWAGFVIAIVVGGLVSLWAVRDHLNSGSIVFLVSVIALGLAWLAWVTASGTLSSRWFAWHREWAVVASHPVAVSFALFSIGITGWMASGMVPSFPIGAAVVLVGSLGFLASLVDHRLPALLVATVALFGVASVAGVGLSAHESVSVETAIVVGVVLFTTAVIALLISGSVFRWFMVAVGSLAAGYVWSGIAVLQFVPLSVPFKRVAIAGVLGASIVALILSLVAHRLDRGTGEVSRIGG</sequence>